<organism evidence="4 5">
    <name type="scientific">Labrys wisconsinensis</name>
    <dbReference type="NCBI Taxonomy" id="425677"/>
    <lineage>
        <taxon>Bacteria</taxon>
        <taxon>Pseudomonadati</taxon>
        <taxon>Pseudomonadota</taxon>
        <taxon>Alphaproteobacteria</taxon>
        <taxon>Hyphomicrobiales</taxon>
        <taxon>Xanthobacteraceae</taxon>
        <taxon>Labrys</taxon>
    </lineage>
</organism>
<dbReference type="Gene3D" id="3.40.630.30">
    <property type="match status" value="1"/>
</dbReference>
<dbReference type="Pfam" id="PF00583">
    <property type="entry name" value="Acetyltransf_1"/>
    <property type="match status" value="1"/>
</dbReference>
<evidence type="ECO:0000256" key="2">
    <source>
        <dbReference type="ARBA" id="ARBA00023315"/>
    </source>
</evidence>
<reference evidence="4 5" key="1">
    <citation type="submission" date="2023-07" db="EMBL/GenBank/DDBJ databases">
        <title>Genomic Encyclopedia of Type Strains, Phase IV (KMG-IV): sequencing the most valuable type-strain genomes for metagenomic binning, comparative biology and taxonomic classification.</title>
        <authorList>
            <person name="Goeker M."/>
        </authorList>
    </citation>
    <scope>NUCLEOTIDE SEQUENCE [LARGE SCALE GENOMIC DNA]</scope>
    <source>
        <strain evidence="4 5">DSM 19619</strain>
    </source>
</reference>
<sequence length="151" mass="16845">MTISDLRRRPDFLGTVADRIWRGFWSEHGHPLEQIAVLTRHSLGRDPLPFCLVAHEDGQFLGTVSVVLSEEAARPDYSPWVAALWVDPAARCRGIGGALVAEAVLRTAALGIPRLYLACRPDLRAFYEQRGWTVWEAEIDTEGPAILIREA</sequence>
<accession>A0ABU0J4S0</accession>
<name>A0ABU0J4S0_9HYPH</name>
<evidence type="ECO:0000313" key="4">
    <source>
        <dbReference type="EMBL" id="MDQ0468269.1"/>
    </source>
</evidence>
<keyword evidence="1" id="KW-0808">Transferase</keyword>
<gene>
    <name evidence="4" type="ORF">QO011_001264</name>
</gene>
<evidence type="ECO:0000256" key="1">
    <source>
        <dbReference type="ARBA" id="ARBA00022679"/>
    </source>
</evidence>
<evidence type="ECO:0000259" key="3">
    <source>
        <dbReference type="PROSITE" id="PS51186"/>
    </source>
</evidence>
<dbReference type="InterPro" id="IPR000182">
    <property type="entry name" value="GNAT_dom"/>
</dbReference>
<dbReference type="Proteomes" id="UP001242480">
    <property type="component" value="Unassembled WGS sequence"/>
</dbReference>
<dbReference type="InterPro" id="IPR016181">
    <property type="entry name" value="Acyl_CoA_acyltransferase"/>
</dbReference>
<evidence type="ECO:0000313" key="5">
    <source>
        <dbReference type="Proteomes" id="UP001242480"/>
    </source>
</evidence>
<proteinExistence type="predicted"/>
<feature type="domain" description="N-acetyltransferase" evidence="3">
    <location>
        <begin position="1"/>
        <end position="151"/>
    </location>
</feature>
<comment type="caution">
    <text evidence="4">The sequence shown here is derived from an EMBL/GenBank/DDBJ whole genome shotgun (WGS) entry which is preliminary data.</text>
</comment>
<dbReference type="InterPro" id="IPR050832">
    <property type="entry name" value="Bact_Acetyltransf"/>
</dbReference>
<dbReference type="SUPFAM" id="SSF55729">
    <property type="entry name" value="Acyl-CoA N-acyltransferases (Nat)"/>
    <property type="match status" value="1"/>
</dbReference>
<keyword evidence="5" id="KW-1185">Reference proteome</keyword>
<protein>
    <submittedName>
        <fullName evidence="4">GNAT superfamily N-acetyltransferase</fullName>
    </submittedName>
</protein>
<dbReference type="EMBL" id="JAUSVX010000001">
    <property type="protein sequence ID" value="MDQ0468269.1"/>
    <property type="molecule type" value="Genomic_DNA"/>
</dbReference>
<dbReference type="PANTHER" id="PTHR43877:SF1">
    <property type="entry name" value="ACETYLTRANSFERASE"/>
    <property type="match status" value="1"/>
</dbReference>
<dbReference type="RefSeq" id="WP_307269130.1">
    <property type="nucleotide sequence ID" value="NZ_JAUSVX010000001.1"/>
</dbReference>
<dbReference type="PANTHER" id="PTHR43877">
    <property type="entry name" value="AMINOALKYLPHOSPHONATE N-ACETYLTRANSFERASE-RELATED-RELATED"/>
    <property type="match status" value="1"/>
</dbReference>
<dbReference type="CDD" id="cd04301">
    <property type="entry name" value="NAT_SF"/>
    <property type="match status" value="1"/>
</dbReference>
<keyword evidence="2" id="KW-0012">Acyltransferase</keyword>
<dbReference type="PROSITE" id="PS51186">
    <property type="entry name" value="GNAT"/>
    <property type="match status" value="1"/>
</dbReference>